<dbReference type="Gene3D" id="1.10.443.10">
    <property type="entry name" value="Intergrase catalytic core"/>
    <property type="match status" value="1"/>
</dbReference>
<evidence type="ECO:0000259" key="6">
    <source>
        <dbReference type="PROSITE" id="PS51898"/>
    </source>
</evidence>
<dbReference type="GO" id="GO:0003677">
    <property type="term" value="F:DNA binding"/>
    <property type="evidence" value="ECO:0007669"/>
    <property type="project" value="UniProtKB-UniRule"/>
</dbReference>
<dbReference type="AlphaFoldDB" id="A0A1I4US17"/>
<dbReference type="Pfam" id="PF00589">
    <property type="entry name" value="Phage_integrase"/>
    <property type="match status" value="1"/>
</dbReference>
<dbReference type="Gene3D" id="1.10.150.130">
    <property type="match status" value="1"/>
</dbReference>
<name>A0A1I4US17_9PROT</name>
<dbReference type="SUPFAM" id="SSF56349">
    <property type="entry name" value="DNA breaking-rejoining enzymes"/>
    <property type="match status" value="1"/>
</dbReference>
<keyword evidence="2" id="KW-0229">DNA integration</keyword>
<dbReference type="InterPro" id="IPR044068">
    <property type="entry name" value="CB"/>
</dbReference>
<dbReference type="PANTHER" id="PTHR30349">
    <property type="entry name" value="PHAGE INTEGRASE-RELATED"/>
    <property type="match status" value="1"/>
</dbReference>
<feature type="domain" description="Tyr recombinase" evidence="6">
    <location>
        <begin position="127"/>
        <end position="317"/>
    </location>
</feature>
<dbReference type="EMBL" id="CAJNAP010000003">
    <property type="protein sequence ID" value="CAE6490817.1"/>
    <property type="molecule type" value="Genomic_DNA"/>
</dbReference>
<evidence type="ECO:0000256" key="1">
    <source>
        <dbReference type="ARBA" id="ARBA00008857"/>
    </source>
</evidence>
<dbReference type="RefSeq" id="WP_090672600.1">
    <property type="nucleotide sequence ID" value="NZ_CAJNAP010000003.1"/>
</dbReference>
<keyword evidence="4" id="KW-0233">DNA recombination</keyword>
<evidence type="ECO:0000259" key="7">
    <source>
        <dbReference type="PROSITE" id="PS51900"/>
    </source>
</evidence>
<reference evidence="9 10" key="1">
    <citation type="submission" date="2016-10" db="EMBL/GenBank/DDBJ databases">
        <authorList>
            <person name="de Groot N.N."/>
        </authorList>
    </citation>
    <scope>NUCLEOTIDE SEQUENCE [LARGE SCALE GENOMIC DNA]</scope>
    <source>
        <strain evidence="9 10">Nm146</strain>
    </source>
</reference>
<dbReference type="InterPro" id="IPR002104">
    <property type="entry name" value="Integrase_catalytic"/>
</dbReference>
<keyword evidence="3 5" id="KW-0238">DNA-binding</keyword>
<dbReference type="GO" id="GO:0006310">
    <property type="term" value="P:DNA recombination"/>
    <property type="evidence" value="ECO:0007669"/>
    <property type="project" value="UniProtKB-KW"/>
</dbReference>
<organism evidence="9 10">
    <name type="scientific">Nitrosomonas nitrosa</name>
    <dbReference type="NCBI Taxonomy" id="52442"/>
    <lineage>
        <taxon>Bacteria</taxon>
        <taxon>Pseudomonadati</taxon>
        <taxon>Pseudomonadota</taxon>
        <taxon>Betaproteobacteria</taxon>
        <taxon>Nitrosomonadales</taxon>
        <taxon>Nitrosomonadaceae</taxon>
        <taxon>Nitrosomonas</taxon>
    </lineage>
</organism>
<dbReference type="Proteomes" id="UP000601736">
    <property type="component" value="Unassembled WGS sequence"/>
</dbReference>
<dbReference type="EMBL" id="FOUF01000053">
    <property type="protein sequence ID" value="SFM91769.1"/>
    <property type="molecule type" value="Genomic_DNA"/>
</dbReference>
<gene>
    <name evidence="8" type="ORF">NMYAN_110004</name>
    <name evidence="9" type="ORF">SAMN05421880_1537</name>
</gene>
<evidence type="ECO:0000256" key="3">
    <source>
        <dbReference type="ARBA" id="ARBA00023125"/>
    </source>
</evidence>
<dbReference type="STRING" id="52442.SAMN05421880_1537"/>
<dbReference type="GO" id="GO:0015074">
    <property type="term" value="P:DNA integration"/>
    <property type="evidence" value="ECO:0007669"/>
    <property type="project" value="UniProtKB-KW"/>
</dbReference>
<evidence type="ECO:0000313" key="10">
    <source>
        <dbReference type="Proteomes" id="UP000199561"/>
    </source>
</evidence>
<evidence type="ECO:0000313" key="8">
    <source>
        <dbReference type="EMBL" id="CAE6490817.1"/>
    </source>
</evidence>
<dbReference type="Proteomes" id="UP000199561">
    <property type="component" value="Unassembled WGS sequence"/>
</dbReference>
<sequence>MSQHLLPLTQISYPEIVSATGERAKIRFLEFFASYIRNPHTRRAYIRAVLDFMSWCKAQANIGSLVEIEPLHVAAWIELQTTRLSAPSVKQHLAAIRHLFDWLVIGQIVAVNPASSVRGPNHRIKTGKTPILDSEDTRRLLDSIDVSKPSGLRDRALIALMVYSFARIGAALAMRVDDVYTQNRRLWVRLHEKGGKRHEMPCHHNLEEYLIAYINETNLREDPKGFLFRTIGRGTGQLTSSPLVQANAHAMIQRHINKSGIATKAGNHSFRATGITAYLKNGGTLEKAAIMANHSSTRTTQLYDRRRDEMTLDEVERIMI</sequence>
<evidence type="ECO:0000313" key="9">
    <source>
        <dbReference type="EMBL" id="SFM91769.1"/>
    </source>
</evidence>
<comment type="similarity">
    <text evidence="1">Belongs to the 'phage' integrase family.</text>
</comment>
<reference evidence="8" key="2">
    <citation type="submission" date="2021-02" db="EMBL/GenBank/DDBJ databases">
        <authorList>
            <person name="Han P."/>
        </authorList>
    </citation>
    <scope>NUCLEOTIDE SEQUENCE</scope>
    <source>
        <strain evidence="8">Nitrosomonas nitrosa 18-3D</strain>
    </source>
</reference>
<dbReference type="PANTHER" id="PTHR30349:SF41">
    <property type="entry name" value="INTEGRASE_RECOMBINASE PROTEIN MJ0367-RELATED"/>
    <property type="match status" value="1"/>
</dbReference>
<protein>
    <submittedName>
        <fullName evidence="9">Site-specific recombinase XerD</fullName>
    </submittedName>
</protein>
<dbReference type="InterPro" id="IPR011010">
    <property type="entry name" value="DNA_brk_join_enz"/>
</dbReference>
<keyword evidence="10" id="KW-1185">Reference proteome</keyword>
<proteinExistence type="inferred from homology"/>
<evidence type="ECO:0000256" key="4">
    <source>
        <dbReference type="ARBA" id="ARBA00023172"/>
    </source>
</evidence>
<evidence type="ECO:0000256" key="5">
    <source>
        <dbReference type="PROSITE-ProRule" id="PRU01248"/>
    </source>
</evidence>
<dbReference type="InterPro" id="IPR050090">
    <property type="entry name" value="Tyrosine_recombinase_XerCD"/>
</dbReference>
<dbReference type="InterPro" id="IPR004107">
    <property type="entry name" value="Integrase_SAM-like_N"/>
</dbReference>
<dbReference type="PROSITE" id="PS51898">
    <property type="entry name" value="TYR_RECOMBINASE"/>
    <property type="match status" value="1"/>
</dbReference>
<accession>A0A1I4US17</accession>
<feature type="domain" description="Core-binding (CB)" evidence="7">
    <location>
        <begin position="19"/>
        <end position="104"/>
    </location>
</feature>
<dbReference type="InterPro" id="IPR013762">
    <property type="entry name" value="Integrase-like_cat_sf"/>
</dbReference>
<dbReference type="Pfam" id="PF02899">
    <property type="entry name" value="Phage_int_SAM_1"/>
    <property type="match status" value="1"/>
</dbReference>
<evidence type="ECO:0000256" key="2">
    <source>
        <dbReference type="ARBA" id="ARBA00022908"/>
    </source>
</evidence>
<dbReference type="InterPro" id="IPR010998">
    <property type="entry name" value="Integrase_recombinase_N"/>
</dbReference>
<dbReference type="PROSITE" id="PS51900">
    <property type="entry name" value="CB"/>
    <property type="match status" value="1"/>
</dbReference>